<protein>
    <submittedName>
        <fullName evidence="1">Uncharacterized protein</fullName>
    </submittedName>
</protein>
<accession>A0AAW5EPS5</accession>
<comment type="caution">
    <text evidence="1">The sequence shown here is derived from an EMBL/GenBank/DDBJ whole genome shotgun (WGS) entry which is preliminary data.</text>
</comment>
<name>A0AAW5EPS5_NOVHA</name>
<dbReference type="Proteomes" id="UP001202887">
    <property type="component" value="Unassembled WGS sequence"/>
</dbReference>
<sequence>MAHWILGDPVTKFRNDMTPVERRAAVNAPGLIAVRARATQLQHELEALAQEIAAFPTTPLMQDAAQEIRNAASTVEEAHHTLLGGMNDPSVRRAAG</sequence>
<dbReference type="EMBL" id="JAIBCX010000007">
    <property type="protein sequence ID" value="MCJ8353240.1"/>
    <property type="molecule type" value="Genomic_DNA"/>
</dbReference>
<evidence type="ECO:0000313" key="2">
    <source>
        <dbReference type="Proteomes" id="UP001202887"/>
    </source>
</evidence>
<reference evidence="1" key="1">
    <citation type="journal article" date="2021" name="Polymers (Basel)">
        <title>Highly Stretchable Bacterial Cellulose Produced by Komagataeibacter hansenii SI1.</title>
        <authorList>
            <person name="Cielecka I."/>
            <person name="Ryngajllo M."/>
            <person name="Maniukiewicz W."/>
            <person name="Bielecki S."/>
        </authorList>
    </citation>
    <scope>NUCLEOTIDE SEQUENCE</scope>
    <source>
        <strain evidence="1">SI1</strain>
    </source>
</reference>
<dbReference type="AlphaFoldDB" id="A0AAW5EPS5"/>
<reference evidence="1" key="2">
    <citation type="submission" date="2022-03" db="EMBL/GenBank/DDBJ databases">
        <authorList>
            <person name="Ryngajllo M."/>
            <person name="Jacek P."/>
            <person name="Kubiak K."/>
        </authorList>
    </citation>
    <scope>NUCLEOTIDE SEQUENCE</scope>
    <source>
        <strain evidence="1">SI1</strain>
    </source>
</reference>
<gene>
    <name evidence="1" type="ORF">K1W68_04410</name>
</gene>
<organism evidence="1 2">
    <name type="scientific">Novacetimonas hansenii</name>
    <name type="common">Komagataeibacter hansenii</name>
    <dbReference type="NCBI Taxonomy" id="436"/>
    <lineage>
        <taxon>Bacteria</taxon>
        <taxon>Pseudomonadati</taxon>
        <taxon>Pseudomonadota</taxon>
        <taxon>Alphaproteobacteria</taxon>
        <taxon>Acetobacterales</taxon>
        <taxon>Acetobacteraceae</taxon>
        <taxon>Novacetimonas</taxon>
    </lineage>
</organism>
<proteinExistence type="predicted"/>
<dbReference type="RefSeq" id="WP_247066464.1">
    <property type="nucleotide sequence ID" value="NZ_CP094848.1"/>
</dbReference>
<evidence type="ECO:0000313" key="1">
    <source>
        <dbReference type="EMBL" id="MCJ8353240.1"/>
    </source>
</evidence>